<proteinExistence type="predicted"/>
<dbReference type="EMBL" id="CP036298">
    <property type="protein sequence ID" value="QDV26009.1"/>
    <property type="molecule type" value="Genomic_DNA"/>
</dbReference>
<gene>
    <name evidence="2" type="ORF">Q31a_43790</name>
</gene>
<feature type="transmembrane region" description="Helical" evidence="1">
    <location>
        <begin position="34"/>
        <end position="56"/>
    </location>
</feature>
<dbReference type="KEGG" id="ahel:Q31a_43790"/>
<protein>
    <submittedName>
        <fullName evidence="2">Uncharacterized protein</fullName>
    </submittedName>
</protein>
<dbReference type="Proteomes" id="UP000318017">
    <property type="component" value="Chromosome"/>
</dbReference>
<dbReference type="RefSeq" id="WP_145081844.1">
    <property type="nucleotide sequence ID" value="NZ_CP036298.1"/>
</dbReference>
<sequence>MELKHNLLGLLEGVVWYFFIYYFLLTLKKPDRNLWIASAILLALFYLGFVLCPWVRHTPAWQGL</sequence>
<feature type="transmembrane region" description="Helical" evidence="1">
    <location>
        <begin position="6"/>
        <end position="27"/>
    </location>
</feature>
<name>A0A518GBP7_9BACT</name>
<evidence type="ECO:0000313" key="2">
    <source>
        <dbReference type="EMBL" id="QDV26009.1"/>
    </source>
</evidence>
<evidence type="ECO:0000256" key="1">
    <source>
        <dbReference type="SAM" id="Phobius"/>
    </source>
</evidence>
<evidence type="ECO:0000313" key="3">
    <source>
        <dbReference type="Proteomes" id="UP000318017"/>
    </source>
</evidence>
<keyword evidence="1" id="KW-1133">Transmembrane helix</keyword>
<keyword evidence="3" id="KW-1185">Reference proteome</keyword>
<dbReference type="OrthoDB" id="286047at2"/>
<accession>A0A518GBP7</accession>
<keyword evidence="1" id="KW-0472">Membrane</keyword>
<keyword evidence="1" id="KW-0812">Transmembrane</keyword>
<dbReference type="AlphaFoldDB" id="A0A518GBP7"/>
<organism evidence="2 3">
    <name type="scientific">Aureliella helgolandensis</name>
    <dbReference type="NCBI Taxonomy" id="2527968"/>
    <lineage>
        <taxon>Bacteria</taxon>
        <taxon>Pseudomonadati</taxon>
        <taxon>Planctomycetota</taxon>
        <taxon>Planctomycetia</taxon>
        <taxon>Pirellulales</taxon>
        <taxon>Pirellulaceae</taxon>
        <taxon>Aureliella</taxon>
    </lineage>
</organism>
<reference evidence="2 3" key="1">
    <citation type="submission" date="2019-02" db="EMBL/GenBank/DDBJ databases">
        <title>Deep-cultivation of Planctomycetes and their phenomic and genomic characterization uncovers novel biology.</title>
        <authorList>
            <person name="Wiegand S."/>
            <person name="Jogler M."/>
            <person name="Boedeker C."/>
            <person name="Pinto D."/>
            <person name="Vollmers J."/>
            <person name="Rivas-Marin E."/>
            <person name="Kohn T."/>
            <person name="Peeters S.H."/>
            <person name="Heuer A."/>
            <person name="Rast P."/>
            <person name="Oberbeckmann S."/>
            <person name="Bunk B."/>
            <person name="Jeske O."/>
            <person name="Meyerdierks A."/>
            <person name="Storesund J.E."/>
            <person name="Kallscheuer N."/>
            <person name="Luecker S."/>
            <person name="Lage O.M."/>
            <person name="Pohl T."/>
            <person name="Merkel B.J."/>
            <person name="Hornburger P."/>
            <person name="Mueller R.-W."/>
            <person name="Bruemmer F."/>
            <person name="Labrenz M."/>
            <person name="Spormann A.M."/>
            <person name="Op den Camp H."/>
            <person name="Overmann J."/>
            <person name="Amann R."/>
            <person name="Jetten M.S.M."/>
            <person name="Mascher T."/>
            <person name="Medema M.H."/>
            <person name="Devos D.P."/>
            <person name="Kaster A.-K."/>
            <person name="Ovreas L."/>
            <person name="Rohde M."/>
            <person name="Galperin M.Y."/>
            <person name="Jogler C."/>
        </authorList>
    </citation>
    <scope>NUCLEOTIDE SEQUENCE [LARGE SCALE GENOMIC DNA]</scope>
    <source>
        <strain evidence="2 3">Q31a</strain>
    </source>
</reference>